<reference evidence="3 4" key="1">
    <citation type="submission" date="2023-01" db="EMBL/GenBank/DDBJ databases">
        <title>Analysis of 21 Apiospora genomes using comparative genomics revels a genus with tremendous synthesis potential of carbohydrate active enzymes and secondary metabolites.</title>
        <authorList>
            <person name="Sorensen T."/>
        </authorList>
    </citation>
    <scope>NUCLEOTIDE SEQUENCE [LARGE SCALE GENOMIC DNA]</scope>
    <source>
        <strain evidence="3 4">CBS 24483</strain>
    </source>
</reference>
<comment type="caution">
    <text evidence="3">The sequence shown here is derived from an EMBL/GenBank/DDBJ whole genome shotgun (WGS) entry which is preliminary data.</text>
</comment>
<sequence>MTAATLARPRMPFFLGFTPAAFPLWVVCLVGFTPELLQWSIHKSGYPQWLQAENRKKQAQANMAREQHGQAIAHRAAELREYGEHQAPKTEEQRYDGGEQPPREVGSQGPNGPPRRNEPAPEEESARERECRQPRGGTAGAEVRRRRKYNGRERVVECRSFAARE</sequence>
<dbReference type="GeneID" id="92072181"/>
<name>A0ABR1QQ55_9PEZI</name>
<gene>
    <name evidence="3" type="ORF">PG986_002897</name>
</gene>
<evidence type="ECO:0000256" key="1">
    <source>
        <dbReference type="SAM" id="MobiDB-lite"/>
    </source>
</evidence>
<accession>A0ABR1QQ55</accession>
<keyword evidence="2" id="KW-1133">Transmembrane helix</keyword>
<feature type="region of interest" description="Disordered" evidence="1">
    <location>
        <begin position="57"/>
        <end position="153"/>
    </location>
</feature>
<evidence type="ECO:0000256" key="2">
    <source>
        <dbReference type="SAM" id="Phobius"/>
    </source>
</evidence>
<evidence type="ECO:0000313" key="4">
    <source>
        <dbReference type="Proteomes" id="UP001391051"/>
    </source>
</evidence>
<feature type="compositionally biased region" description="Basic and acidic residues" evidence="1">
    <location>
        <begin position="115"/>
        <end position="133"/>
    </location>
</feature>
<keyword evidence="4" id="KW-1185">Reference proteome</keyword>
<keyword evidence="2" id="KW-0812">Transmembrane</keyword>
<protein>
    <submittedName>
        <fullName evidence="3">Uncharacterized protein</fullName>
    </submittedName>
</protein>
<feature type="compositionally biased region" description="Basic and acidic residues" evidence="1">
    <location>
        <begin position="75"/>
        <end position="97"/>
    </location>
</feature>
<organism evidence="3 4">
    <name type="scientific">Apiospora aurea</name>
    <dbReference type="NCBI Taxonomy" id="335848"/>
    <lineage>
        <taxon>Eukaryota</taxon>
        <taxon>Fungi</taxon>
        <taxon>Dikarya</taxon>
        <taxon>Ascomycota</taxon>
        <taxon>Pezizomycotina</taxon>
        <taxon>Sordariomycetes</taxon>
        <taxon>Xylariomycetidae</taxon>
        <taxon>Amphisphaeriales</taxon>
        <taxon>Apiosporaceae</taxon>
        <taxon>Apiospora</taxon>
    </lineage>
</organism>
<dbReference type="RefSeq" id="XP_066704183.1">
    <property type="nucleotide sequence ID" value="XM_066839119.1"/>
</dbReference>
<dbReference type="Proteomes" id="UP001391051">
    <property type="component" value="Unassembled WGS sequence"/>
</dbReference>
<feature type="transmembrane region" description="Helical" evidence="2">
    <location>
        <begin position="12"/>
        <end position="32"/>
    </location>
</feature>
<evidence type="ECO:0000313" key="3">
    <source>
        <dbReference type="EMBL" id="KAK7962072.1"/>
    </source>
</evidence>
<proteinExistence type="predicted"/>
<keyword evidence="2" id="KW-0472">Membrane</keyword>
<dbReference type="EMBL" id="JAQQWE010000002">
    <property type="protein sequence ID" value="KAK7962072.1"/>
    <property type="molecule type" value="Genomic_DNA"/>
</dbReference>